<dbReference type="Proteomes" id="UP000193411">
    <property type="component" value="Unassembled WGS sequence"/>
</dbReference>
<dbReference type="PANTHER" id="PTHR46622">
    <property type="entry name" value="DNA-DEPENDENT METALLOPROTEASE WSS1"/>
    <property type="match status" value="1"/>
</dbReference>
<dbReference type="InterPro" id="IPR053000">
    <property type="entry name" value="WSS1-like_metalloprotease"/>
</dbReference>
<dbReference type="GO" id="GO:0006281">
    <property type="term" value="P:DNA repair"/>
    <property type="evidence" value="ECO:0007669"/>
    <property type="project" value="TreeGrafter"/>
</dbReference>
<feature type="compositionally biased region" description="Basic residues" evidence="1">
    <location>
        <begin position="258"/>
        <end position="271"/>
    </location>
</feature>
<proteinExistence type="predicted"/>
<dbReference type="GO" id="GO:0008237">
    <property type="term" value="F:metallopeptidase activity"/>
    <property type="evidence" value="ECO:0007669"/>
    <property type="project" value="TreeGrafter"/>
</dbReference>
<dbReference type="AlphaFoldDB" id="A0A1Y2I3I0"/>
<organism evidence="3 4">
    <name type="scientific">Catenaria anguillulae PL171</name>
    <dbReference type="NCBI Taxonomy" id="765915"/>
    <lineage>
        <taxon>Eukaryota</taxon>
        <taxon>Fungi</taxon>
        <taxon>Fungi incertae sedis</taxon>
        <taxon>Blastocladiomycota</taxon>
        <taxon>Blastocladiomycetes</taxon>
        <taxon>Blastocladiales</taxon>
        <taxon>Catenariaceae</taxon>
        <taxon>Catenaria</taxon>
    </lineage>
</organism>
<evidence type="ECO:0000313" key="4">
    <source>
        <dbReference type="Proteomes" id="UP000193411"/>
    </source>
</evidence>
<reference evidence="3 4" key="1">
    <citation type="submission" date="2016-07" db="EMBL/GenBank/DDBJ databases">
        <title>Pervasive Adenine N6-methylation of Active Genes in Fungi.</title>
        <authorList>
            <consortium name="DOE Joint Genome Institute"/>
            <person name="Mondo S.J."/>
            <person name="Dannebaum R.O."/>
            <person name="Kuo R.C."/>
            <person name="Labutti K."/>
            <person name="Haridas S."/>
            <person name="Kuo A."/>
            <person name="Salamov A."/>
            <person name="Ahrendt S.R."/>
            <person name="Lipzen A."/>
            <person name="Sullivan W."/>
            <person name="Andreopoulos W.B."/>
            <person name="Clum A."/>
            <person name="Lindquist E."/>
            <person name="Daum C."/>
            <person name="Ramamoorthy G.K."/>
            <person name="Gryganskyi A."/>
            <person name="Culley D."/>
            <person name="Magnuson J.K."/>
            <person name="James T.Y."/>
            <person name="O'Malley M.A."/>
            <person name="Stajich J.E."/>
            <person name="Spatafora J.W."/>
            <person name="Visel A."/>
            <person name="Grigoriev I.V."/>
        </authorList>
    </citation>
    <scope>NUCLEOTIDE SEQUENCE [LARGE SCALE GENOMIC DNA]</scope>
    <source>
        <strain evidence="3 4">PL171</strain>
    </source>
</reference>
<dbReference type="STRING" id="765915.A0A1Y2I3I0"/>
<dbReference type="Pfam" id="PF08325">
    <property type="entry name" value="WLM"/>
    <property type="match status" value="1"/>
</dbReference>
<dbReference type="EMBL" id="MCFL01000001">
    <property type="protein sequence ID" value="ORZ41438.1"/>
    <property type="molecule type" value="Genomic_DNA"/>
</dbReference>
<gene>
    <name evidence="3" type="ORF">BCR44DRAFT_1422826</name>
</gene>
<accession>A0A1Y2I3I0</accession>
<sequence>MAIKTNPLIGTVLSLKRQKNSDKALDMLMQAANLFLPKDPMLLGLNVNRGLEIRIRLRPHYAPDKFYPFDDILGTVLTSRLVHNRISPHNDAFNALLDELWREVDDMRASGCTGDGARIGGRNAADSKKAAADAAERRRKLGMLSSGGGQRLGGSRTNKGLTPREAAAQAALRRHMDATRCGNKKGAGGEEGIEVVEEEDGDVEFVGETIVGGVVAKGEIGAGPSRQHQQQSVATPVTPVVVLLSDDEDEPFSLPGQRRPRAAQNARRRQRNTGAEDSDSDDVF</sequence>
<evidence type="ECO:0000256" key="1">
    <source>
        <dbReference type="SAM" id="MobiDB-lite"/>
    </source>
</evidence>
<evidence type="ECO:0000313" key="3">
    <source>
        <dbReference type="EMBL" id="ORZ41438.1"/>
    </source>
</evidence>
<feature type="region of interest" description="Disordered" evidence="1">
    <location>
        <begin position="246"/>
        <end position="284"/>
    </location>
</feature>
<dbReference type="PROSITE" id="PS51397">
    <property type="entry name" value="WLM"/>
    <property type="match status" value="1"/>
</dbReference>
<dbReference type="GO" id="GO:0005634">
    <property type="term" value="C:nucleus"/>
    <property type="evidence" value="ECO:0007669"/>
    <property type="project" value="TreeGrafter"/>
</dbReference>
<dbReference type="OrthoDB" id="261960at2759"/>
<dbReference type="InterPro" id="IPR013536">
    <property type="entry name" value="WLM_dom"/>
</dbReference>
<dbReference type="PANTHER" id="PTHR46622:SF1">
    <property type="entry name" value="DNA-DEPENDENT METALLOPROTEASE WSS1"/>
    <property type="match status" value="1"/>
</dbReference>
<keyword evidence="4" id="KW-1185">Reference proteome</keyword>
<feature type="region of interest" description="Disordered" evidence="1">
    <location>
        <begin position="141"/>
        <end position="162"/>
    </location>
</feature>
<protein>
    <submittedName>
        <fullName evidence="3">WLM domain-domain-containing protein</fullName>
    </submittedName>
</protein>
<evidence type="ECO:0000259" key="2">
    <source>
        <dbReference type="PROSITE" id="PS51397"/>
    </source>
</evidence>
<comment type="caution">
    <text evidence="3">The sequence shown here is derived from an EMBL/GenBank/DDBJ whole genome shotgun (WGS) entry which is preliminary data.</text>
</comment>
<name>A0A1Y2I3I0_9FUNG</name>
<feature type="non-terminal residue" evidence="3">
    <location>
        <position position="284"/>
    </location>
</feature>
<feature type="domain" description="WLM" evidence="2">
    <location>
        <begin position="1"/>
        <end position="176"/>
    </location>
</feature>